<dbReference type="Proteomes" id="UP000694388">
    <property type="component" value="Unplaced"/>
</dbReference>
<keyword evidence="3" id="KW-1185">Reference proteome</keyword>
<proteinExistence type="predicted"/>
<name>A0A8C4Q9L9_EPTBU</name>
<dbReference type="Ensembl" id="ENSEBUT00000012734.1">
    <property type="protein sequence ID" value="ENSEBUP00000012158.1"/>
    <property type="gene ID" value="ENSEBUG00000007754.1"/>
</dbReference>
<sequence length="194" mass="22226">MAQQAQLVELLNNKMLNQDELLSTMHQELDKHQDRNTILQRDCHAAKDEVLQLLQALEELATRCDQEQAQAKKHEFDNEQLIDELQLRKDAMAEAKSEYETLQNLLNQEHILMADAKQVLVQDLAELGAIINLQEEKVRRSKLLLIPASGQCCKWLFFEALVTIVHHLFALMPTLMENSIGPWLLSAPDQPNVP</sequence>
<reference evidence="2" key="1">
    <citation type="submission" date="2025-08" db="UniProtKB">
        <authorList>
            <consortium name="Ensembl"/>
        </authorList>
    </citation>
    <scope>IDENTIFICATION</scope>
</reference>
<evidence type="ECO:0000313" key="3">
    <source>
        <dbReference type="Proteomes" id="UP000694388"/>
    </source>
</evidence>
<dbReference type="AlphaFoldDB" id="A0A8C4Q9L9"/>
<evidence type="ECO:0000256" key="1">
    <source>
        <dbReference type="SAM" id="Coils"/>
    </source>
</evidence>
<evidence type="ECO:0000313" key="2">
    <source>
        <dbReference type="Ensembl" id="ENSEBUP00000012158.1"/>
    </source>
</evidence>
<reference evidence="2" key="2">
    <citation type="submission" date="2025-09" db="UniProtKB">
        <authorList>
            <consortium name="Ensembl"/>
        </authorList>
    </citation>
    <scope>IDENTIFICATION</scope>
</reference>
<feature type="coiled-coil region" evidence="1">
    <location>
        <begin position="29"/>
        <end position="112"/>
    </location>
</feature>
<protein>
    <submittedName>
        <fullName evidence="2">Uncharacterized protein</fullName>
    </submittedName>
</protein>
<organism evidence="2 3">
    <name type="scientific">Eptatretus burgeri</name>
    <name type="common">Inshore hagfish</name>
    <dbReference type="NCBI Taxonomy" id="7764"/>
    <lineage>
        <taxon>Eukaryota</taxon>
        <taxon>Metazoa</taxon>
        <taxon>Chordata</taxon>
        <taxon>Craniata</taxon>
        <taxon>Vertebrata</taxon>
        <taxon>Cyclostomata</taxon>
        <taxon>Myxini</taxon>
        <taxon>Myxiniformes</taxon>
        <taxon>Myxinidae</taxon>
        <taxon>Eptatretinae</taxon>
        <taxon>Eptatretus</taxon>
    </lineage>
</organism>
<keyword evidence="1" id="KW-0175">Coiled coil</keyword>
<accession>A0A8C4Q9L9</accession>